<keyword evidence="3" id="KW-0732">Signal</keyword>
<evidence type="ECO:0000256" key="2">
    <source>
        <dbReference type="ARBA" id="ARBA00006275"/>
    </source>
</evidence>
<gene>
    <name evidence="8" type="ORF">F8C76_01705</name>
</gene>
<dbReference type="OrthoDB" id="5694214at2"/>
<accession>A0A6I1E2R9</accession>
<evidence type="ECO:0000256" key="5">
    <source>
        <dbReference type="ARBA" id="ARBA00023237"/>
    </source>
</evidence>
<evidence type="ECO:0000259" key="7">
    <source>
        <dbReference type="Pfam" id="PF14322"/>
    </source>
</evidence>
<comment type="subcellular location">
    <subcellularLocation>
        <location evidence="1">Cell outer membrane</location>
    </subcellularLocation>
</comment>
<dbReference type="AlphaFoldDB" id="A0A6I1E2R9"/>
<dbReference type="EMBL" id="WELG01000001">
    <property type="protein sequence ID" value="KAB7530251.1"/>
    <property type="molecule type" value="Genomic_DNA"/>
</dbReference>
<sequence length="520" mass="59098">MKNKIGIMFLIIMLVSVGCQDNLLDVDNMNAYSDETYFKTQEQYNEAVMATYAVFSHEGMMAREWYFIFDLLANDAEKAPPLVGTELQLAEYSFTPTNPDIVALWASLYRMVFRANLALFVMEDWEPTPSEVALKEQYIAEARLLRGFAYFNLVTNWGRVPLKMNYESSRQNSAPREEVSTVWKVVEEDLLAAIPNLPVEYSADQLGRGTKGAAIAFLGKTYLFQKKYDEAIVEFDKLTKAPFNYSLDADFDRLFGEDNINTPEAIFAVNHTYTTPNTQYYMFGGQEGSNGRTFHTGRAQEYGFNDWQNVVASNALVEAYAYPDPQTDAPYMDPRAGLTYYGTAANGGDIQYCDHCPDGPIDYPQDFFGNSYRKYEPYEFQQYTSAPRSGINTHVVRYADVLLMLAEAYIEQGADVPKGMSLINEVRNRPSVMAVNYPTGLSQSEARDALRLERRIELAGEQSRWFDLNRWGIAKEVLNTEHPEGPGQQPFLDKHVLLPIPLQERNTNPELAADVDNDWN</sequence>
<name>A0A6I1E2R9_9FLAO</name>
<evidence type="ECO:0000259" key="6">
    <source>
        <dbReference type="Pfam" id="PF07980"/>
    </source>
</evidence>
<dbReference type="PROSITE" id="PS51257">
    <property type="entry name" value="PROKAR_LIPOPROTEIN"/>
    <property type="match status" value="1"/>
</dbReference>
<organism evidence="8 9">
    <name type="scientific">Flagellimonas olearia</name>
    <dbReference type="NCBI Taxonomy" id="552546"/>
    <lineage>
        <taxon>Bacteria</taxon>
        <taxon>Pseudomonadati</taxon>
        <taxon>Bacteroidota</taxon>
        <taxon>Flavobacteriia</taxon>
        <taxon>Flavobacteriales</taxon>
        <taxon>Flavobacteriaceae</taxon>
        <taxon>Flagellimonas</taxon>
    </lineage>
</organism>
<dbReference type="Pfam" id="PF14322">
    <property type="entry name" value="SusD-like_3"/>
    <property type="match status" value="1"/>
</dbReference>
<proteinExistence type="inferred from homology"/>
<keyword evidence="5" id="KW-0998">Cell outer membrane</keyword>
<keyword evidence="4" id="KW-0472">Membrane</keyword>
<dbReference type="InterPro" id="IPR033985">
    <property type="entry name" value="SusD-like_N"/>
</dbReference>
<evidence type="ECO:0000313" key="9">
    <source>
        <dbReference type="Proteomes" id="UP000429785"/>
    </source>
</evidence>
<dbReference type="Gene3D" id="1.25.40.390">
    <property type="match status" value="1"/>
</dbReference>
<reference evidence="8 9" key="1">
    <citation type="submission" date="2019-10" db="EMBL/GenBank/DDBJ databases">
        <title>Muricauda olearia CL-SS4 JCM15563 genome.</title>
        <authorList>
            <person name="Liu L."/>
        </authorList>
    </citation>
    <scope>NUCLEOTIDE SEQUENCE [LARGE SCALE GENOMIC DNA]</scope>
    <source>
        <strain evidence="8 9">CL-SS4</strain>
    </source>
</reference>
<dbReference type="InterPro" id="IPR012944">
    <property type="entry name" value="SusD_RagB_dom"/>
</dbReference>
<feature type="domain" description="SusD-like N-terminal" evidence="7">
    <location>
        <begin position="84"/>
        <end position="223"/>
    </location>
</feature>
<dbReference type="RefSeq" id="WP_152130184.1">
    <property type="nucleotide sequence ID" value="NZ_WELG01000001.1"/>
</dbReference>
<dbReference type="InterPro" id="IPR011990">
    <property type="entry name" value="TPR-like_helical_dom_sf"/>
</dbReference>
<evidence type="ECO:0000256" key="1">
    <source>
        <dbReference type="ARBA" id="ARBA00004442"/>
    </source>
</evidence>
<feature type="domain" description="RagB/SusD" evidence="6">
    <location>
        <begin position="349"/>
        <end position="511"/>
    </location>
</feature>
<protein>
    <submittedName>
        <fullName evidence="8">RagB/SusD family nutrient uptake outer membrane protein</fullName>
    </submittedName>
</protein>
<dbReference type="SUPFAM" id="SSF48452">
    <property type="entry name" value="TPR-like"/>
    <property type="match status" value="1"/>
</dbReference>
<comment type="caution">
    <text evidence="8">The sequence shown here is derived from an EMBL/GenBank/DDBJ whole genome shotgun (WGS) entry which is preliminary data.</text>
</comment>
<evidence type="ECO:0000256" key="3">
    <source>
        <dbReference type="ARBA" id="ARBA00022729"/>
    </source>
</evidence>
<evidence type="ECO:0000256" key="4">
    <source>
        <dbReference type="ARBA" id="ARBA00023136"/>
    </source>
</evidence>
<comment type="similarity">
    <text evidence="2">Belongs to the SusD family.</text>
</comment>
<dbReference type="Pfam" id="PF07980">
    <property type="entry name" value="SusD_RagB"/>
    <property type="match status" value="1"/>
</dbReference>
<evidence type="ECO:0000313" key="8">
    <source>
        <dbReference type="EMBL" id="KAB7530251.1"/>
    </source>
</evidence>
<dbReference type="Proteomes" id="UP000429785">
    <property type="component" value="Unassembled WGS sequence"/>
</dbReference>
<dbReference type="GO" id="GO:0009279">
    <property type="term" value="C:cell outer membrane"/>
    <property type="evidence" value="ECO:0007669"/>
    <property type="project" value="UniProtKB-SubCell"/>
</dbReference>